<proteinExistence type="predicted"/>
<gene>
    <name evidence="1" type="primary">yabG</name>
    <name evidence="1" type="ORF">DCC39_07670</name>
</gene>
<name>A0A2U1K3L1_9BACI</name>
<dbReference type="OrthoDB" id="9785306at2"/>
<dbReference type="InterPro" id="IPR008764">
    <property type="entry name" value="Peptidase_U57"/>
</dbReference>
<dbReference type="Pfam" id="PF05582">
    <property type="entry name" value="Peptidase_U57"/>
    <property type="match status" value="1"/>
</dbReference>
<dbReference type="RefSeq" id="WP_116554309.1">
    <property type="nucleotide sequence ID" value="NZ_QCZG01000012.1"/>
</dbReference>
<dbReference type="PIRSF" id="PIRSF011575">
    <property type="entry name" value="YabG"/>
    <property type="match status" value="1"/>
</dbReference>
<dbReference type="Proteomes" id="UP000245998">
    <property type="component" value="Unassembled WGS sequence"/>
</dbReference>
<accession>A0A2U1K3L1</accession>
<dbReference type="NCBIfam" id="TIGR02855">
    <property type="entry name" value="spore_yabG"/>
    <property type="match status" value="1"/>
</dbReference>
<protein>
    <submittedName>
        <fullName evidence="1">Sporulation peptidase YabG</fullName>
    </submittedName>
</protein>
<keyword evidence="2" id="KW-1185">Reference proteome</keyword>
<evidence type="ECO:0000313" key="1">
    <source>
        <dbReference type="EMBL" id="PWA12117.1"/>
    </source>
</evidence>
<dbReference type="AlphaFoldDB" id="A0A2U1K3L1"/>
<comment type="caution">
    <text evidence="1">The sequence shown here is derived from an EMBL/GenBank/DDBJ whole genome shotgun (WGS) entry which is preliminary data.</text>
</comment>
<reference evidence="1 2" key="1">
    <citation type="submission" date="2018-04" db="EMBL/GenBank/DDBJ databases">
        <title>Camelliibacillus theae gen. nov., sp. nov., isolated from Pu'er tea.</title>
        <authorList>
            <person name="Niu L."/>
        </authorList>
    </citation>
    <scope>NUCLEOTIDE SEQUENCE [LARGE SCALE GENOMIC DNA]</scope>
    <source>
        <strain evidence="1 2">T8</strain>
    </source>
</reference>
<sequence>MKIQADSIVARKSYNCDILFRVVHIHEDSQIVDLIGEEMRLSADAPLSDLVLMPEEEKNKLRNQLKKKVDRSFRLFRQDFKLLQQKREYVSTGGYKHDERYFELPGKVLHVDGDNRYLEKCLQLYEKLGVPVVGVHMSEADMPQRVPKLLDQVRPDVLVITGHDAFLKMKGGKKDLQAYRHSKHFVRTVKEVRTKIRHLDQLVIFAGACQSHFESLIKAGANFASSPERVNIHALDPVYIVSKICLTSFMDRVHVMDVLRNTLSNEGGLGGVETRGLLRTGMPIEKDLEKQEDLPSN</sequence>
<dbReference type="EMBL" id="QCZG01000012">
    <property type="protein sequence ID" value="PWA12117.1"/>
    <property type="molecule type" value="Genomic_DNA"/>
</dbReference>
<organism evidence="1 2">
    <name type="scientific">Pueribacillus theae</name>
    <dbReference type="NCBI Taxonomy" id="2171751"/>
    <lineage>
        <taxon>Bacteria</taxon>
        <taxon>Bacillati</taxon>
        <taxon>Bacillota</taxon>
        <taxon>Bacilli</taxon>
        <taxon>Bacillales</taxon>
        <taxon>Bacillaceae</taxon>
        <taxon>Pueribacillus</taxon>
    </lineage>
</organism>
<evidence type="ECO:0000313" key="2">
    <source>
        <dbReference type="Proteomes" id="UP000245998"/>
    </source>
</evidence>